<proteinExistence type="inferred from homology"/>
<dbReference type="STRING" id="440168.SAMN04487974_13117"/>
<dbReference type="Gene3D" id="1.20.1330.10">
    <property type="entry name" value="f41 fragment of flagellin, N-terminal domain"/>
    <property type="match status" value="1"/>
</dbReference>
<protein>
    <recommendedName>
        <fullName evidence="3">Flagellin</fullName>
    </recommendedName>
</protein>
<comment type="similarity">
    <text evidence="1 3">Belongs to the bacterial flagellin family.</text>
</comment>
<evidence type="ECO:0000259" key="4">
    <source>
        <dbReference type="Pfam" id="PF00669"/>
    </source>
</evidence>
<evidence type="ECO:0000313" key="6">
    <source>
        <dbReference type="EMBL" id="SDH21012.1"/>
    </source>
</evidence>
<dbReference type="InterPro" id="IPR001029">
    <property type="entry name" value="Flagellin_N"/>
</dbReference>
<keyword evidence="6" id="KW-0282">Flagellum</keyword>
<sequence>MSDITLSKAVRSNLLSLQNTADLMASTQNRLATGKKVNSALDNPTNFFTASSLNSRAGDINQLLDGMANGIQTLEAADNGLSAITKTLESMQSTLRQARQDKSFETQSFKLDASSIDTASIRNLSFSGGAIDGTVNIALNTTTGSPVQSTAVGGAFTPPSAGSAPTDLVGTAPTGPLANGATLNFSVNGVDLSITNNNDNGDASDIGAAAIGAKVEAAITAAAADTATNPSLAGVTAVANATTGAVTISNTTGGGSISVGGIDADAIGFAAGNRESIGGTGAESWTFSVNGTEITLNAANAGTADAAADYMNQMLAGTGFSAVNNAGSLTIQGNLDGSNTVAITGSGAEAVFGGQAPTITEGATNAAEVKSVDDIVRAINNNDSLKSAIRASNDNGQLRIENLSTQGLDIAGVSDKGEVDGQSSLREDVVGGNSVREGLASQFRELRDQLDKLVDDASFNGINLLRGDNLQITFNETGTSELNIRSKNEQGIGSTVLGIKPNLDGSDLDSDGNIDDLLGSIKGAINEVRSQASAFGSSLSVVQNRQDFSKSMINTLQTGAANLTLADSNEEAANLLALQTRQQLSSTALSMASQQDQSVLRLF</sequence>
<dbReference type="AlphaFoldDB" id="A0A1G8AJ29"/>
<keyword evidence="6" id="KW-0966">Cell projection</keyword>
<evidence type="ECO:0000256" key="2">
    <source>
        <dbReference type="ARBA" id="ARBA00023143"/>
    </source>
</evidence>
<dbReference type="GO" id="GO:0005198">
    <property type="term" value="F:structural molecule activity"/>
    <property type="evidence" value="ECO:0007669"/>
    <property type="project" value="UniProtKB-UniRule"/>
</dbReference>
<evidence type="ECO:0000259" key="5">
    <source>
        <dbReference type="Pfam" id="PF00700"/>
    </source>
</evidence>
<dbReference type="Proteomes" id="UP000199495">
    <property type="component" value="Unassembled WGS sequence"/>
</dbReference>
<keyword evidence="6" id="KW-0969">Cilium</keyword>
<dbReference type="InterPro" id="IPR046358">
    <property type="entry name" value="Flagellin_C"/>
</dbReference>
<dbReference type="RefSeq" id="WP_090600269.1">
    <property type="nucleotide sequence ID" value="NZ_FNCS01000031.1"/>
</dbReference>
<dbReference type="OrthoDB" id="9808068at2"/>
<comment type="function">
    <text evidence="3">Flagellin is the subunit protein which polymerizes to form the filaments of bacterial flagella.</text>
</comment>
<dbReference type="EMBL" id="FNCS01000031">
    <property type="protein sequence ID" value="SDH21012.1"/>
    <property type="molecule type" value="Genomic_DNA"/>
</dbReference>
<keyword evidence="2 3" id="KW-0975">Bacterial flagellum</keyword>
<dbReference type="GO" id="GO:0009288">
    <property type="term" value="C:bacterial-type flagellum"/>
    <property type="evidence" value="ECO:0007669"/>
    <property type="project" value="UniProtKB-SubCell"/>
</dbReference>
<dbReference type="Pfam" id="PF00700">
    <property type="entry name" value="Flagellin_C"/>
    <property type="match status" value="1"/>
</dbReference>
<organism evidence="6 7">
    <name type="scientific">Pelagibacterium luteolum</name>
    <dbReference type="NCBI Taxonomy" id="440168"/>
    <lineage>
        <taxon>Bacteria</taxon>
        <taxon>Pseudomonadati</taxon>
        <taxon>Pseudomonadota</taxon>
        <taxon>Alphaproteobacteria</taxon>
        <taxon>Hyphomicrobiales</taxon>
        <taxon>Devosiaceae</taxon>
        <taxon>Pelagibacterium</taxon>
    </lineage>
</organism>
<reference evidence="6 7" key="1">
    <citation type="submission" date="2016-10" db="EMBL/GenBank/DDBJ databases">
        <authorList>
            <person name="de Groot N.N."/>
        </authorList>
    </citation>
    <scope>NUCLEOTIDE SEQUENCE [LARGE SCALE GENOMIC DNA]</scope>
    <source>
        <strain evidence="6 7">CGMCC 1.10267</strain>
    </source>
</reference>
<dbReference type="Pfam" id="PF00669">
    <property type="entry name" value="Flagellin_N"/>
    <property type="match status" value="1"/>
</dbReference>
<keyword evidence="7" id="KW-1185">Reference proteome</keyword>
<name>A0A1G8AJ29_9HYPH</name>
<evidence type="ECO:0000256" key="1">
    <source>
        <dbReference type="ARBA" id="ARBA00005709"/>
    </source>
</evidence>
<feature type="domain" description="Flagellin N-terminal" evidence="4">
    <location>
        <begin position="13"/>
        <end position="108"/>
    </location>
</feature>
<gene>
    <name evidence="6" type="ORF">SAMN04487974_13117</name>
</gene>
<keyword evidence="3" id="KW-0964">Secreted</keyword>
<evidence type="ECO:0000313" key="7">
    <source>
        <dbReference type="Proteomes" id="UP000199495"/>
    </source>
</evidence>
<accession>A0A1G8AJ29</accession>
<dbReference type="GO" id="GO:0005576">
    <property type="term" value="C:extracellular region"/>
    <property type="evidence" value="ECO:0007669"/>
    <property type="project" value="UniProtKB-SubCell"/>
</dbReference>
<feature type="domain" description="Flagellin C-terminal" evidence="5">
    <location>
        <begin position="519"/>
        <end position="603"/>
    </location>
</feature>
<evidence type="ECO:0000256" key="3">
    <source>
        <dbReference type="RuleBase" id="RU362073"/>
    </source>
</evidence>
<dbReference type="SUPFAM" id="SSF64518">
    <property type="entry name" value="Phase 1 flagellin"/>
    <property type="match status" value="2"/>
</dbReference>
<comment type="subcellular location">
    <subcellularLocation>
        <location evidence="3">Secreted</location>
    </subcellularLocation>
    <subcellularLocation>
        <location evidence="3">Bacterial flagellum</location>
    </subcellularLocation>
</comment>